<feature type="domain" description="ATPase AAA-type core" evidence="2">
    <location>
        <begin position="719"/>
        <end position="840"/>
    </location>
</feature>
<dbReference type="InterPro" id="IPR054787">
    <property type="entry name" value="TrlF_ATPase"/>
</dbReference>
<dbReference type="SUPFAM" id="SSF89550">
    <property type="entry name" value="PHP domain-like"/>
    <property type="match status" value="1"/>
</dbReference>
<name>A0ABU9I1P7_9FLAO</name>
<dbReference type="NCBIfam" id="NF045780">
    <property type="entry name" value="TrlF_fam_ATP"/>
    <property type="match status" value="1"/>
</dbReference>
<evidence type="ECO:0000313" key="3">
    <source>
        <dbReference type="EMBL" id="MEL1246348.1"/>
    </source>
</evidence>
<dbReference type="InterPro" id="IPR003959">
    <property type="entry name" value="ATPase_AAA_core"/>
</dbReference>
<accession>A0ABU9I1P7</accession>
<dbReference type="Pfam" id="PF13304">
    <property type="entry name" value="AAA_21"/>
    <property type="match status" value="1"/>
</dbReference>
<dbReference type="Gene3D" id="3.40.50.300">
    <property type="entry name" value="P-loop containing nucleotide triphosphate hydrolases"/>
    <property type="match status" value="1"/>
</dbReference>
<evidence type="ECO:0000256" key="1">
    <source>
        <dbReference type="SAM" id="Coils"/>
    </source>
</evidence>
<dbReference type="Proteomes" id="UP001464555">
    <property type="component" value="Unassembled WGS sequence"/>
</dbReference>
<evidence type="ECO:0000313" key="4">
    <source>
        <dbReference type="Proteomes" id="UP001464555"/>
    </source>
</evidence>
<dbReference type="InterPro" id="IPR027417">
    <property type="entry name" value="P-loop_NTPase"/>
</dbReference>
<keyword evidence="1" id="KW-0175">Coiled coil</keyword>
<sequence>MGNRGSEWRKWDLHLHSPYTFMNKYSCSDDEFIEQIRKEGLSCIGLTNYFRFDDKEYDLKEKLEKEGIVTFLNLELRLDYQNKEDDCLDFHVIFSDEVRKENLQKLLMNVKTNINGSSKKLIDVISPDDFKKAVVNFDELLSCLNDESIGLKGKFLIGFLSRGKGNARTSSNYEKLTREADLLIHSTDNPSNIDDDRSFWLSYKKPLLQNSDAHSLNHIGKKFTWIKADVTFEGLKQIIYEPEDRVRIQKEMPEAEKLDTLMIEKITFTSSEKKFTPETIYFNKNLNVIIGGKSSGKSILLYEIAKTLYSDTDDKVLKYTDVEDNKEKDLYDLNSNDANYNFSVELYSKSSQSKKDRQTNSSILPSIKYIPQNHLSNLVDKSRKSGATLKKLIRGLILEEPQYLSKYNDFVAQAKKNDVQRSQDIDYYFSLKQELDKKEKELQFKGDTKALAEGIAFNRQKIDTLNKDFTSQELTEYNEITEKLNLLKIYKHQITSDFEKLDTYQTDLKRFLTELSNRKRITLESLQTESIKIEFSNKLQFVDNALANIEEIAIQFVKTEDNKFINDSLFAVEINKLNTEEELNNLKLKPYNDRLENQKQIAALQKSISEDEAKIADIDQFNKEIETTKSEIDSHKEKIFNDFAGNFKLYEKIIEDLRNRISDISKNDKMEILPSIKYNFPKFRGLVDSIFDGRGFNNQGFKYLYQKWDENPKSALADIDYNEIEKSLKTLFEKIERKNLNLKGGNTQKEAIKKVFTDFFFDHWDVKSQGDDIHKMSTGKASFILLKLIIKLSKEDGPILIDQPEDNLDNRSVSKELVDFLKEKKKERQIILVTHNPNIVVNADAENIIVANQKGQNDIESTSDYKFDYINGALENSYSKNGSGDLLKSMGIREHIADVVEGGEDAFKKREEKYGFK</sequence>
<evidence type="ECO:0000259" key="2">
    <source>
        <dbReference type="Pfam" id="PF13304"/>
    </source>
</evidence>
<dbReference type="InterPro" id="IPR016195">
    <property type="entry name" value="Pol/histidinol_Pase-like"/>
</dbReference>
<proteinExistence type="predicted"/>
<dbReference type="RefSeq" id="WP_341698643.1">
    <property type="nucleotide sequence ID" value="NZ_JBBYHR010000015.1"/>
</dbReference>
<reference evidence="3 4" key="1">
    <citation type="submission" date="2024-04" db="EMBL/GenBank/DDBJ databases">
        <title>Flavobacterium sp. DGU11 16S ribosomal RNA gene Genome sequencing and assembly.</title>
        <authorList>
            <person name="Park S."/>
        </authorList>
    </citation>
    <scope>NUCLEOTIDE SEQUENCE [LARGE SCALE GENOMIC DNA]</scope>
    <source>
        <strain evidence="3 4">DGU11</strain>
    </source>
</reference>
<gene>
    <name evidence="3" type="ORF">AAEO56_18895</name>
</gene>
<comment type="caution">
    <text evidence="3">The sequence shown here is derived from an EMBL/GenBank/DDBJ whole genome shotgun (WGS) entry which is preliminary data.</text>
</comment>
<dbReference type="EMBL" id="JBBYHR010000015">
    <property type="protein sequence ID" value="MEL1246348.1"/>
    <property type="molecule type" value="Genomic_DNA"/>
</dbReference>
<keyword evidence="4" id="KW-1185">Reference proteome</keyword>
<organism evidence="3 4">
    <name type="scientific">Flavobacterium arundinis</name>
    <dbReference type="NCBI Taxonomy" id="3139143"/>
    <lineage>
        <taxon>Bacteria</taxon>
        <taxon>Pseudomonadati</taxon>
        <taxon>Bacteroidota</taxon>
        <taxon>Flavobacteriia</taxon>
        <taxon>Flavobacteriales</taxon>
        <taxon>Flavobacteriaceae</taxon>
        <taxon>Flavobacterium</taxon>
    </lineage>
</organism>
<dbReference type="Gene3D" id="3.20.20.140">
    <property type="entry name" value="Metal-dependent hydrolases"/>
    <property type="match status" value="1"/>
</dbReference>
<dbReference type="SUPFAM" id="SSF52540">
    <property type="entry name" value="P-loop containing nucleoside triphosphate hydrolases"/>
    <property type="match status" value="1"/>
</dbReference>
<protein>
    <submittedName>
        <fullName evidence="3">TrlF family AAA-like ATPase</fullName>
    </submittedName>
</protein>
<feature type="coiled-coil region" evidence="1">
    <location>
        <begin position="592"/>
        <end position="667"/>
    </location>
</feature>